<dbReference type="InterPro" id="IPR011604">
    <property type="entry name" value="PDDEXK-like_dom_sf"/>
</dbReference>
<evidence type="ECO:0000259" key="2">
    <source>
        <dbReference type="Pfam" id="PF12705"/>
    </source>
</evidence>
<evidence type="ECO:0000313" key="3">
    <source>
        <dbReference type="EMBL" id="KKM76475.1"/>
    </source>
</evidence>
<dbReference type="InterPro" id="IPR038726">
    <property type="entry name" value="PDDEXK_AddAB-type"/>
</dbReference>
<protein>
    <recommendedName>
        <fullName evidence="2">PD-(D/E)XK endonuclease-like domain-containing protein</fullName>
    </recommendedName>
</protein>
<feature type="coiled-coil region" evidence="1">
    <location>
        <begin position="87"/>
        <end position="114"/>
    </location>
</feature>
<organism evidence="3">
    <name type="scientific">marine sediment metagenome</name>
    <dbReference type="NCBI Taxonomy" id="412755"/>
    <lineage>
        <taxon>unclassified sequences</taxon>
        <taxon>metagenomes</taxon>
        <taxon>ecological metagenomes</taxon>
    </lineage>
</organism>
<evidence type="ECO:0000256" key="1">
    <source>
        <dbReference type="SAM" id="Coils"/>
    </source>
</evidence>
<sequence length="290" mass="33565">MSREILSPIPAVLTSTSFDEKHKIQFKESSHRYKWVCPCHAKKPPTGVTTFTKGGYPTSIGLINWMKDQSAKFIIKWFEKRGNTDISDLTEEEYEELLRDARAADREVSQEAADIGTLVHDFAYLTELKKGQEAQTLYGQILTLPGEVKEKVVNGIDKFKEWKELHIEDTLELSETLVASPMHCFCGKFDRLAKRKGRLILGDFKTSKSIYLDQFIQLAAYRIAIREWLGLNVDGLEVLRFGKDDGDFETLLVNDPKELAQFEMQAIRCRDTHNFKKLENDPRWNWKKRK</sequence>
<name>A0A0F9MID5_9ZZZZ</name>
<dbReference type="Gene3D" id="3.90.320.10">
    <property type="match status" value="1"/>
</dbReference>
<dbReference type="AlphaFoldDB" id="A0A0F9MID5"/>
<proteinExistence type="predicted"/>
<dbReference type="EMBL" id="LAZR01008803">
    <property type="protein sequence ID" value="KKM76475.1"/>
    <property type="molecule type" value="Genomic_DNA"/>
</dbReference>
<feature type="domain" description="PD-(D/E)XK endonuclease-like" evidence="2">
    <location>
        <begin position="106"/>
        <end position="243"/>
    </location>
</feature>
<accession>A0A0F9MID5</accession>
<comment type="caution">
    <text evidence="3">The sequence shown here is derived from an EMBL/GenBank/DDBJ whole genome shotgun (WGS) entry which is preliminary data.</text>
</comment>
<gene>
    <name evidence="3" type="ORF">LCGC14_1379770</name>
</gene>
<dbReference type="Pfam" id="PF12705">
    <property type="entry name" value="PDDEXK_1"/>
    <property type="match status" value="1"/>
</dbReference>
<reference evidence="3" key="1">
    <citation type="journal article" date="2015" name="Nature">
        <title>Complex archaea that bridge the gap between prokaryotes and eukaryotes.</title>
        <authorList>
            <person name="Spang A."/>
            <person name="Saw J.H."/>
            <person name="Jorgensen S.L."/>
            <person name="Zaremba-Niedzwiedzka K."/>
            <person name="Martijn J."/>
            <person name="Lind A.E."/>
            <person name="van Eijk R."/>
            <person name="Schleper C."/>
            <person name="Guy L."/>
            <person name="Ettema T.J."/>
        </authorList>
    </citation>
    <scope>NUCLEOTIDE SEQUENCE</scope>
</reference>
<keyword evidence="1" id="KW-0175">Coiled coil</keyword>